<feature type="compositionally biased region" description="Polar residues" evidence="2">
    <location>
        <begin position="28"/>
        <end position="37"/>
    </location>
</feature>
<dbReference type="EMBL" id="CH476598">
    <property type="protein sequence ID" value="EAU35720.1"/>
    <property type="molecule type" value="Genomic_DNA"/>
</dbReference>
<feature type="compositionally biased region" description="Basic and acidic residues" evidence="2">
    <location>
        <begin position="559"/>
        <end position="570"/>
    </location>
</feature>
<feature type="compositionally biased region" description="Low complexity" evidence="2">
    <location>
        <begin position="170"/>
        <end position="189"/>
    </location>
</feature>
<protein>
    <submittedName>
        <fullName evidence="3">Uncharacterized protein</fullName>
    </submittedName>
</protein>
<proteinExistence type="predicted"/>
<feature type="region of interest" description="Disordered" evidence="2">
    <location>
        <begin position="404"/>
        <end position="430"/>
    </location>
</feature>
<feature type="region of interest" description="Disordered" evidence="2">
    <location>
        <begin position="956"/>
        <end position="981"/>
    </location>
</feature>
<dbReference type="OrthoDB" id="10251744at2759"/>
<dbReference type="HOGENOM" id="CLU_008534_0_0_1"/>
<organism evidence="3 4">
    <name type="scientific">Aspergillus terreus (strain NIH 2624 / FGSC A1156)</name>
    <dbReference type="NCBI Taxonomy" id="341663"/>
    <lineage>
        <taxon>Eukaryota</taxon>
        <taxon>Fungi</taxon>
        <taxon>Dikarya</taxon>
        <taxon>Ascomycota</taxon>
        <taxon>Pezizomycotina</taxon>
        <taxon>Eurotiomycetes</taxon>
        <taxon>Eurotiomycetidae</taxon>
        <taxon>Eurotiales</taxon>
        <taxon>Aspergillaceae</taxon>
        <taxon>Aspergillus</taxon>
        <taxon>Aspergillus subgen. Circumdati</taxon>
    </lineage>
</organism>
<dbReference type="VEuPathDB" id="FungiDB:ATEG_03918"/>
<feature type="region of interest" description="Disordered" evidence="2">
    <location>
        <begin position="319"/>
        <end position="376"/>
    </location>
</feature>
<dbReference type="OMA" id="TPQDWVE"/>
<name>Q0CQW6_ASPTN</name>
<feature type="region of interest" description="Disordered" evidence="2">
    <location>
        <begin position="102"/>
        <end position="208"/>
    </location>
</feature>
<evidence type="ECO:0000313" key="4">
    <source>
        <dbReference type="Proteomes" id="UP000007963"/>
    </source>
</evidence>
<evidence type="ECO:0000313" key="3">
    <source>
        <dbReference type="EMBL" id="EAU35720.1"/>
    </source>
</evidence>
<dbReference type="STRING" id="341663.Q0CQW6"/>
<gene>
    <name evidence="3" type="ORF">ATEG_03918</name>
</gene>
<feature type="compositionally biased region" description="Polar residues" evidence="2">
    <location>
        <begin position="587"/>
        <end position="605"/>
    </location>
</feature>
<feature type="region of interest" description="Disordered" evidence="2">
    <location>
        <begin position="515"/>
        <end position="619"/>
    </location>
</feature>
<sequence>MDRQSQRRRTLSASSPNPSSSLRHCLSSAPTATLQNDPSPSLKPRSKPKTKSTTPQPAALTRVKGSLAMDTPSRSSAGTVDCCLHSDPRHINIDLAAAMSWSNEPSSMHSSPRTVQTYRSRTPEPNSTTSLVNPTSSLLQDLLKEQRATRGSRGTTSEHSEDCVVPQTPQPSRSRSQSQSKSQSHTQSQDDAGSERQRKAQMALAAGLKHSREMGVREMDQYVSKINKQNFDLKLEIFHRAQQMVVLEKKLERMLEMEEELSRMRDLEDELQELRAAEEDNQRLRESNEELRQEIDKRDQAVTEAVDLICQLEARIEELEAGNESSRPSTARPSTSDGLDVSTPRTGSFDIPERTSSRKGTVIPEHYRKPSASRHLKRAPSFLREEQQHTAVLRSLYIPATERPLPAPSNLTKSESYNSMTETIEPGSPRLSALSECSELNRPDSPTRQKAFDELNIPPRRISIAGETEFSLPENDSVRIDCWIQPQPDAYGLDMPRRTRPTLQTLKAADQTSFESGSLFNSSSQRTHVDSVFGGSRLPPTPDTMSTAYAPGSNGSNSGEKKSHLEELLTVKRALRRPRSADELTTRRSSAQSRVSGSLDPNASEVTFPRRDSDELESPAIFPLNSLTYRSGPIPGRGSYPVSGAGFCEGDVFLNGDGLEKVLSKMDQQHYSPSKKAAFPSSSPPLSPQEWVEAARGSRPEKDPSSTPRNGPIPAESRLVGARAPSQSSFLGRRHSIDSTVRDVDLPSIPTLNLRSLEPVARPEPDLDRRRKLSLKPLFFSRSTGRRMNHSPVLDSDDKDDGAPAPTIRKTRQLAPAKPGKLNQPPEGHASSPGAVDFAASAPTYAEGRGEDTTCRTLPHSFTETNFAPSMPRAHTSNNKDHKRRSSLGIFGWMKGASGLGSHNKKPDADPFLSTPSAPAPTIKDRPTRVVQDIPTTIPETKETDYAAMNIAVEDFARRTAPEGESPSRRPRYMERRPRRA</sequence>
<feature type="compositionally biased region" description="Low complexity" evidence="2">
    <location>
        <begin position="12"/>
        <end position="21"/>
    </location>
</feature>
<dbReference type="AlphaFoldDB" id="Q0CQW6"/>
<feature type="region of interest" description="Disordered" evidence="2">
    <location>
        <begin position="1"/>
        <end position="80"/>
    </location>
</feature>
<keyword evidence="1" id="KW-0175">Coiled coil</keyword>
<feature type="compositionally biased region" description="Low complexity" evidence="2">
    <location>
        <begin position="325"/>
        <end position="336"/>
    </location>
</feature>
<feature type="compositionally biased region" description="Polar residues" evidence="2">
    <location>
        <begin position="102"/>
        <end position="139"/>
    </location>
</feature>
<reference evidence="4" key="1">
    <citation type="submission" date="2005-09" db="EMBL/GenBank/DDBJ databases">
        <title>Annotation of the Aspergillus terreus NIH2624 genome.</title>
        <authorList>
            <person name="Birren B.W."/>
            <person name="Lander E.S."/>
            <person name="Galagan J.E."/>
            <person name="Nusbaum C."/>
            <person name="Devon K."/>
            <person name="Henn M."/>
            <person name="Ma L.-J."/>
            <person name="Jaffe D.B."/>
            <person name="Butler J."/>
            <person name="Alvarez P."/>
            <person name="Gnerre S."/>
            <person name="Grabherr M."/>
            <person name="Kleber M."/>
            <person name="Mauceli E.W."/>
            <person name="Brockman W."/>
            <person name="Rounsley S."/>
            <person name="Young S.K."/>
            <person name="LaButti K."/>
            <person name="Pushparaj V."/>
            <person name="DeCaprio D."/>
            <person name="Crawford M."/>
            <person name="Koehrsen M."/>
            <person name="Engels R."/>
            <person name="Montgomery P."/>
            <person name="Pearson M."/>
            <person name="Howarth C."/>
            <person name="Larson L."/>
            <person name="Luoma S."/>
            <person name="White J."/>
            <person name="Alvarado L."/>
            <person name="Kodira C.D."/>
            <person name="Zeng Q."/>
            <person name="Oleary S."/>
            <person name="Yandava C."/>
            <person name="Denning D.W."/>
            <person name="Nierman W.C."/>
            <person name="Milne T."/>
            <person name="Madden K."/>
        </authorList>
    </citation>
    <scope>NUCLEOTIDE SEQUENCE [LARGE SCALE GENOMIC DNA]</scope>
    <source>
        <strain evidence="4">NIH 2624 / FGSC A1156</strain>
    </source>
</reference>
<evidence type="ECO:0000256" key="1">
    <source>
        <dbReference type="SAM" id="Coils"/>
    </source>
</evidence>
<dbReference type="Proteomes" id="UP000007963">
    <property type="component" value="Unassembled WGS sequence"/>
</dbReference>
<dbReference type="GeneID" id="4318197"/>
<feature type="coiled-coil region" evidence="1">
    <location>
        <begin position="244"/>
        <end position="304"/>
    </location>
</feature>
<accession>Q0CQW6</accession>
<feature type="region of interest" description="Disordered" evidence="2">
    <location>
        <begin position="667"/>
        <end position="734"/>
    </location>
</feature>
<evidence type="ECO:0000256" key="2">
    <source>
        <dbReference type="SAM" id="MobiDB-lite"/>
    </source>
</evidence>
<dbReference type="RefSeq" id="XP_001213096.1">
    <property type="nucleotide sequence ID" value="XM_001213096.1"/>
</dbReference>
<dbReference type="eggNOG" id="ENOG502SSWS">
    <property type="taxonomic scope" value="Eukaryota"/>
</dbReference>
<feature type="region of interest" description="Disordered" evidence="2">
    <location>
        <begin position="783"/>
        <end position="884"/>
    </location>
</feature>
<feature type="region of interest" description="Disordered" evidence="2">
    <location>
        <begin position="899"/>
        <end position="927"/>
    </location>
</feature>
<feature type="compositionally biased region" description="Basic residues" evidence="2">
    <location>
        <begin position="1"/>
        <end position="10"/>
    </location>
</feature>
<feature type="compositionally biased region" description="Low complexity" evidence="2">
    <location>
        <begin position="515"/>
        <end position="524"/>
    </location>
</feature>
<feature type="compositionally biased region" description="Polar residues" evidence="2">
    <location>
        <begin position="409"/>
        <end position="422"/>
    </location>
</feature>
<feature type="compositionally biased region" description="Low complexity" evidence="2">
    <location>
        <begin position="672"/>
        <end position="681"/>
    </location>
</feature>